<dbReference type="AlphaFoldDB" id="A0AAN8K5J5"/>
<dbReference type="SUPFAM" id="SSF56601">
    <property type="entry name" value="beta-lactamase/transpeptidase-like"/>
    <property type="match status" value="1"/>
</dbReference>
<dbReference type="PANTHER" id="PTHR46520">
    <property type="entry name" value="SERINE BETA-LACTAMASE-LIKE PROTEIN LACTB, MITOCHONDRIAL"/>
    <property type="match status" value="1"/>
</dbReference>
<sequence length="503" mass="57072">MMNNITKYRQIISHSSVYQNLDKDGRDLFRFQRNVYQKIVNHKNGLKPYSSESNRDNDRDGSGLNLKILYSAVLGFAGFHLWKNSNCEENRENSINDLLPKKTLNEAINIARDLTIKVKDEYGCPGIVVAVSIDGKQVWSEGIGYSDVENRISCTPDTVMRIASISKPITMAVVGKLWEDGKLNIDKPIQQYLPDFPQKEVDGKKVQITTRQLVSHLSGIRHYDKKYLEKNKEKNDKNNDTNTPTSEFELKEYYLKKNFKNVTESLKLFQDDPLVHKPGSKFLYTSHGWTVVSAVVEAITKKQFADVIKDVFKQFGMEQTYLDENEPLIYNRSRNYIKNKKGKLVNAQYVDNSYKWAGGGYLSTVGDLLKFAHIMLYSLQANQSNSKKSGYLKADTMKTIWTLVDNTKINWDKDGGYGMGWGVVPEKQEYGCGRQQRYYVTHTGGAVGASSVLVILPPSEDNSKTFDSLPKGVCVTMITNLISVSLNKTALEIAKTFEQCDNK</sequence>
<dbReference type="GO" id="GO:0006508">
    <property type="term" value="P:proteolysis"/>
    <property type="evidence" value="ECO:0007669"/>
    <property type="project" value="TreeGrafter"/>
</dbReference>
<dbReference type="InterPro" id="IPR012338">
    <property type="entry name" value="Beta-lactam/transpept-like"/>
</dbReference>
<keyword evidence="3" id="KW-1185">Reference proteome</keyword>
<reference evidence="2 3" key="1">
    <citation type="submission" date="2024-01" db="EMBL/GenBank/DDBJ databases">
        <title>The genome of the rayed Mediterranean limpet Patella caerulea (Linnaeus, 1758).</title>
        <authorList>
            <person name="Anh-Thu Weber A."/>
            <person name="Halstead-Nussloch G."/>
        </authorList>
    </citation>
    <scope>NUCLEOTIDE SEQUENCE [LARGE SCALE GENOMIC DNA]</scope>
    <source>
        <strain evidence="2">AATW-2023a</strain>
        <tissue evidence="2">Whole specimen</tissue>
    </source>
</reference>
<dbReference type="Pfam" id="PF00144">
    <property type="entry name" value="Beta-lactamase"/>
    <property type="match status" value="1"/>
</dbReference>
<dbReference type="InterPro" id="IPR001466">
    <property type="entry name" value="Beta-lactam-related"/>
</dbReference>
<protein>
    <recommendedName>
        <fullName evidence="1">Beta-lactamase-related domain-containing protein</fullName>
    </recommendedName>
</protein>
<evidence type="ECO:0000313" key="2">
    <source>
        <dbReference type="EMBL" id="KAK6184879.1"/>
    </source>
</evidence>
<organism evidence="2 3">
    <name type="scientific">Patella caerulea</name>
    <name type="common">Rayed Mediterranean limpet</name>
    <dbReference type="NCBI Taxonomy" id="87958"/>
    <lineage>
        <taxon>Eukaryota</taxon>
        <taxon>Metazoa</taxon>
        <taxon>Spiralia</taxon>
        <taxon>Lophotrochozoa</taxon>
        <taxon>Mollusca</taxon>
        <taxon>Gastropoda</taxon>
        <taxon>Patellogastropoda</taxon>
        <taxon>Patelloidea</taxon>
        <taxon>Patellidae</taxon>
        <taxon>Patella</taxon>
    </lineage>
</organism>
<dbReference type="PANTHER" id="PTHR46520:SF1">
    <property type="entry name" value="SERINE BETA-LACTAMASE-LIKE PROTEIN LACTB, MITOCHONDRIAL"/>
    <property type="match status" value="1"/>
</dbReference>
<dbReference type="GO" id="GO:0005739">
    <property type="term" value="C:mitochondrion"/>
    <property type="evidence" value="ECO:0007669"/>
    <property type="project" value="TreeGrafter"/>
</dbReference>
<gene>
    <name evidence="2" type="ORF">SNE40_007241</name>
</gene>
<dbReference type="InterPro" id="IPR052794">
    <property type="entry name" value="Mito_Ser_Protease_LACTB"/>
</dbReference>
<comment type="caution">
    <text evidence="2">The sequence shown here is derived from an EMBL/GenBank/DDBJ whole genome shotgun (WGS) entry which is preliminary data.</text>
</comment>
<dbReference type="Gene3D" id="3.40.710.10">
    <property type="entry name" value="DD-peptidase/beta-lactamase superfamily"/>
    <property type="match status" value="1"/>
</dbReference>
<accession>A0AAN8K5J5</accession>
<dbReference type="EMBL" id="JAZGQO010000006">
    <property type="protein sequence ID" value="KAK6184879.1"/>
    <property type="molecule type" value="Genomic_DNA"/>
</dbReference>
<dbReference type="GO" id="GO:0008233">
    <property type="term" value="F:peptidase activity"/>
    <property type="evidence" value="ECO:0007669"/>
    <property type="project" value="TreeGrafter"/>
</dbReference>
<evidence type="ECO:0000313" key="3">
    <source>
        <dbReference type="Proteomes" id="UP001347796"/>
    </source>
</evidence>
<name>A0AAN8K5J5_PATCE</name>
<feature type="domain" description="Beta-lactamase-related" evidence="1">
    <location>
        <begin position="118"/>
        <end position="480"/>
    </location>
</feature>
<dbReference type="Proteomes" id="UP001347796">
    <property type="component" value="Unassembled WGS sequence"/>
</dbReference>
<dbReference type="GO" id="GO:0019216">
    <property type="term" value="P:regulation of lipid metabolic process"/>
    <property type="evidence" value="ECO:0007669"/>
    <property type="project" value="TreeGrafter"/>
</dbReference>
<evidence type="ECO:0000259" key="1">
    <source>
        <dbReference type="Pfam" id="PF00144"/>
    </source>
</evidence>
<proteinExistence type="predicted"/>